<dbReference type="Pfam" id="PF00583">
    <property type="entry name" value="Acetyltransf_1"/>
    <property type="match status" value="1"/>
</dbReference>
<dbReference type="PROSITE" id="PS51186">
    <property type="entry name" value="GNAT"/>
    <property type="match status" value="1"/>
</dbReference>
<evidence type="ECO:0000256" key="1">
    <source>
        <dbReference type="ARBA" id="ARBA00022679"/>
    </source>
</evidence>
<reference evidence="4 5" key="1">
    <citation type="submission" date="2016-08" db="EMBL/GenBank/DDBJ databases">
        <authorList>
            <person name="Seilhamer J.J."/>
        </authorList>
    </citation>
    <scope>NUCLEOTIDE SEQUENCE [LARGE SCALE GENOMIC DNA]</scope>
    <source>
        <strain evidence="4 5">DX4</strain>
    </source>
</reference>
<dbReference type="InterPro" id="IPR016181">
    <property type="entry name" value="Acyl_CoA_acyltransferase"/>
</dbReference>
<evidence type="ECO:0000313" key="4">
    <source>
        <dbReference type="EMBL" id="AOM77417.1"/>
    </source>
</evidence>
<gene>
    <name evidence="4" type="ORF">BFS30_09700</name>
</gene>
<protein>
    <recommendedName>
        <fullName evidence="3">N-acetyltransferase domain-containing protein</fullName>
    </recommendedName>
</protein>
<sequence>MDNTYQVKIIRTDLEIQQCWDVAFLLRPHLNKNNWSSMISEMMQNEKYSIAGIMDQDKVVAFAGYRVMTSLHSGNIIYIDDLCTLESYRGKGLASQLLAHVKAIATSTHLDAVVLDTGFDNNTAQKLYLKNGFQLSAVHLSCYLRQL</sequence>
<keyword evidence="2" id="KW-0012">Acyltransferase</keyword>
<dbReference type="CDD" id="cd04301">
    <property type="entry name" value="NAT_SF"/>
    <property type="match status" value="1"/>
</dbReference>
<evidence type="ECO:0000256" key="2">
    <source>
        <dbReference type="ARBA" id="ARBA00023315"/>
    </source>
</evidence>
<dbReference type="SUPFAM" id="SSF55729">
    <property type="entry name" value="Acyl-CoA N-acyltransferases (Nat)"/>
    <property type="match status" value="1"/>
</dbReference>
<evidence type="ECO:0000259" key="3">
    <source>
        <dbReference type="PROSITE" id="PS51186"/>
    </source>
</evidence>
<dbReference type="GO" id="GO:0016747">
    <property type="term" value="F:acyltransferase activity, transferring groups other than amino-acyl groups"/>
    <property type="evidence" value="ECO:0007669"/>
    <property type="project" value="InterPro"/>
</dbReference>
<dbReference type="InterPro" id="IPR000182">
    <property type="entry name" value="GNAT_dom"/>
</dbReference>
<dbReference type="KEGG" id="psty:BFS30_09700"/>
<keyword evidence="5" id="KW-1185">Reference proteome</keyword>
<dbReference type="InterPro" id="IPR051556">
    <property type="entry name" value="N-term/lysine_N-AcTrnsfr"/>
</dbReference>
<dbReference type="PANTHER" id="PTHR42919">
    <property type="entry name" value="N-ALPHA-ACETYLTRANSFERASE"/>
    <property type="match status" value="1"/>
</dbReference>
<accession>A0A1D7QFJ5</accession>
<evidence type="ECO:0000313" key="5">
    <source>
        <dbReference type="Proteomes" id="UP000094313"/>
    </source>
</evidence>
<dbReference type="PANTHER" id="PTHR42919:SF8">
    <property type="entry name" value="N-ALPHA-ACETYLTRANSFERASE 50"/>
    <property type="match status" value="1"/>
</dbReference>
<dbReference type="EMBL" id="CP017141">
    <property type="protein sequence ID" value="AOM77417.1"/>
    <property type="molecule type" value="Genomic_DNA"/>
</dbReference>
<dbReference type="RefSeq" id="WP_069379107.1">
    <property type="nucleotide sequence ID" value="NZ_CP017141.1"/>
</dbReference>
<dbReference type="Proteomes" id="UP000094313">
    <property type="component" value="Chromosome"/>
</dbReference>
<keyword evidence="1" id="KW-0808">Transferase</keyword>
<dbReference type="OrthoDB" id="9805924at2"/>
<dbReference type="Gene3D" id="3.40.630.30">
    <property type="match status" value="1"/>
</dbReference>
<name>A0A1D7QFJ5_9SPHI</name>
<proteinExistence type="predicted"/>
<feature type="domain" description="N-acetyltransferase" evidence="3">
    <location>
        <begin position="8"/>
        <end position="147"/>
    </location>
</feature>
<dbReference type="AlphaFoldDB" id="A0A1D7QFJ5"/>
<organism evidence="4 5">
    <name type="scientific">Pedobacter steynii</name>
    <dbReference type="NCBI Taxonomy" id="430522"/>
    <lineage>
        <taxon>Bacteria</taxon>
        <taxon>Pseudomonadati</taxon>
        <taxon>Bacteroidota</taxon>
        <taxon>Sphingobacteriia</taxon>
        <taxon>Sphingobacteriales</taxon>
        <taxon>Sphingobacteriaceae</taxon>
        <taxon>Pedobacter</taxon>
    </lineage>
</organism>